<dbReference type="eggNOG" id="COG0767">
    <property type="taxonomic scope" value="Bacteria"/>
</dbReference>
<protein>
    <recommendedName>
        <fullName evidence="4">ABC transporter permease</fullName>
    </recommendedName>
</protein>
<feature type="transmembrane region" description="Helical" evidence="1">
    <location>
        <begin position="149"/>
        <end position="180"/>
    </location>
</feature>
<evidence type="ECO:0000256" key="1">
    <source>
        <dbReference type="SAM" id="Phobius"/>
    </source>
</evidence>
<proteinExistence type="predicted"/>
<keyword evidence="1" id="KW-0472">Membrane</keyword>
<feature type="transmembrane region" description="Helical" evidence="1">
    <location>
        <begin position="240"/>
        <end position="262"/>
    </location>
</feature>
<gene>
    <name evidence="2" type="ORF">CfE428DRAFT_3183</name>
</gene>
<dbReference type="PANTHER" id="PTHR30188">
    <property type="entry name" value="ABC TRANSPORTER PERMEASE PROTEIN-RELATED"/>
    <property type="match status" value="1"/>
</dbReference>
<feature type="transmembrane region" description="Helical" evidence="1">
    <location>
        <begin position="200"/>
        <end position="220"/>
    </location>
</feature>
<dbReference type="InterPro" id="IPR030802">
    <property type="entry name" value="Permease_MalE"/>
</dbReference>
<keyword evidence="1" id="KW-1133">Transmembrane helix</keyword>
<dbReference type="PANTHER" id="PTHR30188:SF3">
    <property type="entry name" value="ABC TRANSPORTER PERMEASE"/>
    <property type="match status" value="1"/>
</dbReference>
<comment type="caution">
    <text evidence="2">The sequence shown here is derived from an EMBL/GenBank/DDBJ whole genome shotgun (WGS) entry which is preliminary data.</text>
</comment>
<reference evidence="2 3" key="1">
    <citation type="journal article" date="2011" name="J. Bacteriol.">
        <title>Genome sequence of Chthoniobacter flavus Ellin428, an aerobic heterotrophic soil bacterium.</title>
        <authorList>
            <person name="Kant R."/>
            <person name="van Passel M.W."/>
            <person name="Palva A."/>
            <person name="Lucas S."/>
            <person name="Lapidus A."/>
            <person name="Glavina Del Rio T."/>
            <person name="Dalin E."/>
            <person name="Tice H."/>
            <person name="Bruce D."/>
            <person name="Goodwin L."/>
            <person name="Pitluck S."/>
            <person name="Larimer F.W."/>
            <person name="Land M.L."/>
            <person name="Hauser L."/>
            <person name="Sangwan P."/>
            <person name="de Vos W.M."/>
            <person name="Janssen P.H."/>
            <person name="Smidt H."/>
        </authorList>
    </citation>
    <scope>NUCLEOTIDE SEQUENCE [LARGE SCALE GENOMIC DNA]</scope>
    <source>
        <strain evidence="2 3">Ellin428</strain>
    </source>
</reference>
<dbReference type="Proteomes" id="UP000005824">
    <property type="component" value="Unassembled WGS sequence"/>
</dbReference>
<keyword evidence="3" id="KW-1185">Reference proteome</keyword>
<evidence type="ECO:0000313" key="3">
    <source>
        <dbReference type="Proteomes" id="UP000005824"/>
    </source>
</evidence>
<dbReference type="EMBL" id="ABVL01000008">
    <property type="protein sequence ID" value="EDY19498.1"/>
    <property type="molecule type" value="Genomic_DNA"/>
</dbReference>
<keyword evidence="1" id="KW-0812">Transmembrane</keyword>
<evidence type="ECO:0000313" key="2">
    <source>
        <dbReference type="EMBL" id="EDY19498.1"/>
    </source>
</evidence>
<organism evidence="2 3">
    <name type="scientific">Chthoniobacter flavus Ellin428</name>
    <dbReference type="NCBI Taxonomy" id="497964"/>
    <lineage>
        <taxon>Bacteria</taxon>
        <taxon>Pseudomonadati</taxon>
        <taxon>Verrucomicrobiota</taxon>
        <taxon>Spartobacteria</taxon>
        <taxon>Chthoniobacterales</taxon>
        <taxon>Chthoniobacteraceae</taxon>
        <taxon>Chthoniobacter</taxon>
    </lineage>
</organism>
<name>B4D2Q8_9BACT</name>
<accession>B4D2Q8</accession>
<dbReference type="AlphaFoldDB" id="B4D2Q8"/>
<sequence length="264" mass="28101">MIDLFPAVRSALQHVSSIAWLLIYTVQEMGDHMLRRRRLPFRPSIFFEQADRTGVGSVPLVALVSFFLGLTMALLTGHVLAPYGQETLVPAAVAIGFTRELGPLITGIMVAARVGAAFTAELGTMVVAEEVEAIEAMGLGPLRLLVSPRVLAAFLLMPCLSVVSNMMALSGGALISRWAFDIPMQGFWQSSLENLFIRDIVAGVLKSFLFGLLIGLIACYKGLTVRGGAAGVGTATTSSVVTAITTVIGFDTVFNIVLVALFPD</sequence>
<dbReference type="GO" id="GO:0005548">
    <property type="term" value="F:phospholipid transporter activity"/>
    <property type="evidence" value="ECO:0007669"/>
    <property type="project" value="TreeGrafter"/>
</dbReference>
<evidence type="ECO:0008006" key="4">
    <source>
        <dbReference type="Google" id="ProtNLM"/>
    </source>
</evidence>
<dbReference type="Pfam" id="PF02405">
    <property type="entry name" value="MlaE"/>
    <property type="match status" value="1"/>
</dbReference>
<feature type="transmembrane region" description="Helical" evidence="1">
    <location>
        <begin position="55"/>
        <end position="81"/>
    </location>
</feature>
<dbReference type="GO" id="GO:0043190">
    <property type="term" value="C:ATP-binding cassette (ABC) transporter complex"/>
    <property type="evidence" value="ECO:0007669"/>
    <property type="project" value="InterPro"/>
</dbReference>
<dbReference type="InParanoid" id="B4D2Q8"/>
<dbReference type="STRING" id="497964.CfE428DRAFT_3183"/>
<dbReference type="RefSeq" id="WP_006980508.1">
    <property type="nucleotide sequence ID" value="NZ_ABVL01000008.1"/>
</dbReference>